<feature type="compositionally biased region" description="Basic and acidic residues" evidence="1">
    <location>
        <begin position="85"/>
        <end position="95"/>
    </location>
</feature>
<feature type="compositionally biased region" description="Basic and acidic residues" evidence="1">
    <location>
        <begin position="181"/>
        <end position="191"/>
    </location>
</feature>
<feature type="compositionally biased region" description="Basic and acidic residues" evidence="1">
    <location>
        <begin position="307"/>
        <end position="324"/>
    </location>
</feature>
<accession>A0AAD3DAA5</accession>
<protein>
    <submittedName>
        <fullName evidence="2">Uncharacterized protein</fullName>
    </submittedName>
</protein>
<gene>
    <name evidence="2" type="ORF">CTEN210_17220</name>
</gene>
<dbReference type="AlphaFoldDB" id="A0AAD3DAA5"/>
<keyword evidence="3" id="KW-1185">Reference proteome</keyword>
<reference evidence="2 3" key="1">
    <citation type="journal article" date="2021" name="Sci. Rep.">
        <title>The genome of the diatom Chaetoceros tenuissimus carries an ancient integrated fragment of an extant virus.</title>
        <authorList>
            <person name="Hongo Y."/>
            <person name="Kimura K."/>
            <person name="Takaki Y."/>
            <person name="Yoshida Y."/>
            <person name="Baba S."/>
            <person name="Kobayashi G."/>
            <person name="Nagasaki K."/>
            <person name="Hano T."/>
            <person name="Tomaru Y."/>
        </authorList>
    </citation>
    <scope>NUCLEOTIDE SEQUENCE [LARGE SCALE GENOMIC DNA]</scope>
    <source>
        <strain evidence="2 3">NIES-3715</strain>
    </source>
</reference>
<dbReference type="Proteomes" id="UP001054902">
    <property type="component" value="Unassembled WGS sequence"/>
</dbReference>
<feature type="compositionally biased region" description="Polar residues" evidence="1">
    <location>
        <begin position="192"/>
        <end position="205"/>
    </location>
</feature>
<feature type="region of interest" description="Disordered" evidence="1">
    <location>
        <begin position="258"/>
        <end position="362"/>
    </location>
</feature>
<dbReference type="EMBL" id="BLLK01000069">
    <property type="protein sequence ID" value="GFH60744.1"/>
    <property type="molecule type" value="Genomic_DNA"/>
</dbReference>
<feature type="compositionally biased region" description="Basic residues" evidence="1">
    <location>
        <begin position="351"/>
        <end position="362"/>
    </location>
</feature>
<feature type="compositionally biased region" description="Basic residues" evidence="1">
    <location>
        <begin position="66"/>
        <end position="77"/>
    </location>
</feature>
<sequence>MKLFGKRSKKTATVAEVKPQEVEEEAVSSYFSSDFKPPSSTAESKEDKSHDIEKLLAMDPSELNAKQRRVLKRHKKRQGVDDNDADKNVVTKSTDDGDEQQQNNPEVVSEENDDKDKDEHSDKSPEDVNTESEEKNETEEKLSLEEVASQLKGLNAKERRKLLRKLSQTYDEEFLAKATEASKKVAAHNESKQQNTNTATESEASSGDFEIDPAVADIANQLKDLNSKERRKLLRQLSSQYDEELLAKATDVSKKIAEANEAKQAQEQNQKESKKRKAEDQSTCTEDKNNSESASSEQPKSKKKKWKDFSHLPPEERERREKQRQMQQEAAARRAAGEVSTRHPLNSERRRANRRKPGKAGKIRLMRLEKKANQGTLRAFNASGYEMRRNKN</sequence>
<name>A0AAD3DAA5_9STRA</name>
<feature type="region of interest" description="Disordered" evidence="1">
    <location>
        <begin position="181"/>
        <end position="212"/>
    </location>
</feature>
<feature type="compositionally biased region" description="Basic and acidic residues" evidence="1">
    <location>
        <begin position="269"/>
        <end position="290"/>
    </location>
</feature>
<feature type="compositionally biased region" description="Basic and acidic residues" evidence="1">
    <location>
        <begin position="43"/>
        <end position="56"/>
    </location>
</feature>
<organism evidence="2 3">
    <name type="scientific">Chaetoceros tenuissimus</name>
    <dbReference type="NCBI Taxonomy" id="426638"/>
    <lineage>
        <taxon>Eukaryota</taxon>
        <taxon>Sar</taxon>
        <taxon>Stramenopiles</taxon>
        <taxon>Ochrophyta</taxon>
        <taxon>Bacillariophyta</taxon>
        <taxon>Coscinodiscophyceae</taxon>
        <taxon>Chaetocerotophycidae</taxon>
        <taxon>Chaetocerotales</taxon>
        <taxon>Chaetocerotaceae</taxon>
        <taxon>Chaetoceros</taxon>
    </lineage>
</organism>
<feature type="compositionally biased region" description="Basic residues" evidence="1">
    <location>
        <begin position="1"/>
        <end position="10"/>
    </location>
</feature>
<evidence type="ECO:0000313" key="3">
    <source>
        <dbReference type="Proteomes" id="UP001054902"/>
    </source>
</evidence>
<feature type="region of interest" description="Disordered" evidence="1">
    <location>
        <begin position="1"/>
        <end position="144"/>
    </location>
</feature>
<comment type="caution">
    <text evidence="2">The sequence shown here is derived from an EMBL/GenBank/DDBJ whole genome shotgun (WGS) entry which is preliminary data.</text>
</comment>
<evidence type="ECO:0000313" key="2">
    <source>
        <dbReference type="EMBL" id="GFH60744.1"/>
    </source>
</evidence>
<evidence type="ECO:0000256" key="1">
    <source>
        <dbReference type="SAM" id="MobiDB-lite"/>
    </source>
</evidence>
<proteinExistence type="predicted"/>
<feature type="compositionally biased region" description="Basic and acidic residues" evidence="1">
    <location>
        <begin position="114"/>
        <end position="144"/>
    </location>
</feature>